<feature type="transmembrane region" description="Helical" evidence="1">
    <location>
        <begin position="36"/>
        <end position="57"/>
    </location>
</feature>
<keyword evidence="1" id="KW-1133">Transmembrane helix</keyword>
<reference evidence="2 3" key="1">
    <citation type="submission" date="2018-06" db="EMBL/GenBank/DDBJ databases">
        <authorList>
            <consortium name="Pathogen Informatics"/>
            <person name="Doyle S."/>
        </authorList>
    </citation>
    <scope>NUCLEOTIDE SEQUENCE [LARGE SCALE GENOMIC DNA]</scope>
    <source>
        <strain evidence="2 3">NCTC6133</strain>
    </source>
</reference>
<dbReference type="GO" id="GO:0016020">
    <property type="term" value="C:membrane"/>
    <property type="evidence" value="ECO:0007669"/>
    <property type="project" value="TreeGrafter"/>
</dbReference>
<sequence length="99" mass="11468">MKPLLIIGKRSYSLYLWHYPIIVFVNSYYVQGQIPVYVYIIEILLTALMAEISYRFIETPIRKKGFKAFAFLPKKKSQFARTVLVILLLIPSIIVSVGI</sequence>
<name>A0A380DZT0_STAAU</name>
<dbReference type="InterPro" id="IPR050879">
    <property type="entry name" value="Acyltransferase_3"/>
</dbReference>
<evidence type="ECO:0000313" key="3">
    <source>
        <dbReference type="Proteomes" id="UP000255091"/>
    </source>
</evidence>
<keyword evidence="1" id="KW-0472">Membrane</keyword>
<dbReference type="EMBL" id="UHAP01000001">
    <property type="protein sequence ID" value="SUK61540.1"/>
    <property type="molecule type" value="Genomic_DNA"/>
</dbReference>
<dbReference type="GO" id="GO:0009103">
    <property type="term" value="P:lipopolysaccharide biosynthetic process"/>
    <property type="evidence" value="ECO:0007669"/>
    <property type="project" value="TreeGrafter"/>
</dbReference>
<dbReference type="EC" id="2.3.1.-" evidence="2"/>
<proteinExistence type="predicted"/>
<feature type="transmembrane region" description="Helical" evidence="1">
    <location>
        <begin position="78"/>
        <end position="98"/>
    </location>
</feature>
<organism evidence="2 3">
    <name type="scientific">Staphylococcus aureus</name>
    <dbReference type="NCBI Taxonomy" id="1280"/>
    <lineage>
        <taxon>Bacteria</taxon>
        <taxon>Bacillati</taxon>
        <taxon>Bacillota</taxon>
        <taxon>Bacilli</taxon>
        <taxon>Bacillales</taxon>
        <taxon>Staphylococcaceae</taxon>
        <taxon>Staphylococcus</taxon>
    </lineage>
</organism>
<keyword evidence="2" id="KW-0808">Transferase</keyword>
<evidence type="ECO:0000256" key="1">
    <source>
        <dbReference type="SAM" id="Phobius"/>
    </source>
</evidence>
<feature type="transmembrane region" description="Helical" evidence="1">
    <location>
        <begin position="12"/>
        <end position="30"/>
    </location>
</feature>
<keyword evidence="1" id="KW-0812">Transmembrane</keyword>
<keyword evidence="2" id="KW-0012">Acyltransferase</keyword>
<accession>A0A380DZT0</accession>
<dbReference type="PANTHER" id="PTHR23028">
    <property type="entry name" value="ACETYLTRANSFERASE"/>
    <property type="match status" value="1"/>
</dbReference>
<dbReference type="Proteomes" id="UP000255091">
    <property type="component" value="Unassembled WGS sequence"/>
</dbReference>
<evidence type="ECO:0000313" key="2">
    <source>
        <dbReference type="EMBL" id="SUK61540.1"/>
    </source>
</evidence>
<dbReference type="PANTHER" id="PTHR23028:SF53">
    <property type="entry name" value="ACYL_TRANSF_3 DOMAIN-CONTAINING PROTEIN"/>
    <property type="match status" value="1"/>
</dbReference>
<protein>
    <submittedName>
        <fullName evidence="2">O-acetyltransferase oatA</fullName>
        <ecNumber evidence="2">2.3.1.-</ecNumber>
    </submittedName>
</protein>
<gene>
    <name evidence="2" type="primary">oatA_3</name>
    <name evidence="2" type="ORF">NCTC6133_03451</name>
</gene>
<dbReference type="AlphaFoldDB" id="A0A380DZT0"/>
<dbReference type="GO" id="GO:0016746">
    <property type="term" value="F:acyltransferase activity"/>
    <property type="evidence" value="ECO:0007669"/>
    <property type="project" value="UniProtKB-KW"/>
</dbReference>